<dbReference type="InterPro" id="IPR010982">
    <property type="entry name" value="Lambda_DNA-bd_dom_sf"/>
</dbReference>
<evidence type="ECO:0000313" key="3">
    <source>
        <dbReference type="EMBL" id="PWJ31863.1"/>
    </source>
</evidence>
<name>A0A2Y9BBT5_9FIRM</name>
<dbReference type="GO" id="GO:0003677">
    <property type="term" value="F:DNA binding"/>
    <property type="evidence" value="ECO:0007669"/>
    <property type="project" value="UniProtKB-KW"/>
</dbReference>
<keyword evidence="4" id="KW-1185">Reference proteome</keyword>
<dbReference type="Gene3D" id="1.10.260.40">
    <property type="entry name" value="lambda repressor-like DNA-binding domains"/>
    <property type="match status" value="1"/>
</dbReference>
<dbReference type="SMART" id="SM00530">
    <property type="entry name" value="HTH_XRE"/>
    <property type="match status" value="1"/>
</dbReference>
<feature type="domain" description="HTH cro/C1-type" evidence="2">
    <location>
        <begin position="13"/>
        <end position="67"/>
    </location>
</feature>
<dbReference type="PANTHER" id="PTHR46558">
    <property type="entry name" value="TRACRIPTIONAL REGULATORY PROTEIN-RELATED-RELATED"/>
    <property type="match status" value="1"/>
</dbReference>
<dbReference type="AlphaFoldDB" id="A0A2Y9BBT5"/>
<dbReference type="RefSeq" id="WP_109729250.1">
    <property type="nucleotide sequence ID" value="NZ_BAAACK010000007.1"/>
</dbReference>
<reference evidence="3 4" key="1">
    <citation type="submission" date="2018-05" db="EMBL/GenBank/DDBJ databases">
        <title>The Hungate 1000. A catalogue of reference genomes from the rumen microbiome.</title>
        <authorList>
            <person name="Kelly W."/>
        </authorList>
    </citation>
    <scope>NUCLEOTIDE SEQUENCE [LARGE SCALE GENOMIC DNA]</scope>
    <source>
        <strain evidence="3 4">NLAE-zl-C242</strain>
    </source>
</reference>
<dbReference type="CDD" id="cd00093">
    <property type="entry name" value="HTH_XRE"/>
    <property type="match status" value="1"/>
</dbReference>
<proteinExistence type="predicted"/>
<comment type="caution">
    <text evidence="3">The sequence shown here is derived from an EMBL/GenBank/DDBJ whole genome shotgun (WGS) entry which is preliminary data.</text>
</comment>
<sequence>MKKNINVGIGKRIRSQREYMHLTREQFAEMIEISPQFLADIESGKKGMSFTTLQKLCSSLGVSCDYIVLGKTADSDTSNLKEMINNIDAEYLPLAEELLKTFIKTIAKAEHK</sequence>
<organism evidence="3 4">
    <name type="scientific">Faecalicatena orotica</name>
    <dbReference type="NCBI Taxonomy" id="1544"/>
    <lineage>
        <taxon>Bacteria</taxon>
        <taxon>Bacillati</taxon>
        <taxon>Bacillota</taxon>
        <taxon>Clostridia</taxon>
        <taxon>Lachnospirales</taxon>
        <taxon>Lachnospiraceae</taxon>
        <taxon>Faecalicatena</taxon>
    </lineage>
</organism>
<dbReference type="Pfam" id="PF01381">
    <property type="entry name" value="HTH_3"/>
    <property type="match status" value="1"/>
</dbReference>
<dbReference type="EMBL" id="QGDL01000001">
    <property type="protein sequence ID" value="PWJ31863.1"/>
    <property type="molecule type" value="Genomic_DNA"/>
</dbReference>
<evidence type="ECO:0000256" key="1">
    <source>
        <dbReference type="ARBA" id="ARBA00023125"/>
    </source>
</evidence>
<dbReference type="InterPro" id="IPR001387">
    <property type="entry name" value="Cro/C1-type_HTH"/>
</dbReference>
<dbReference type="Proteomes" id="UP000245845">
    <property type="component" value="Unassembled WGS sequence"/>
</dbReference>
<evidence type="ECO:0000259" key="2">
    <source>
        <dbReference type="PROSITE" id="PS50943"/>
    </source>
</evidence>
<dbReference type="SUPFAM" id="SSF47413">
    <property type="entry name" value="lambda repressor-like DNA-binding domains"/>
    <property type="match status" value="1"/>
</dbReference>
<evidence type="ECO:0000313" key="4">
    <source>
        <dbReference type="Proteomes" id="UP000245845"/>
    </source>
</evidence>
<dbReference type="PANTHER" id="PTHR46558:SF11">
    <property type="entry name" value="HTH-TYPE TRANSCRIPTIONAL REGULATOR XRE"/>
    <property type="match status" value="1"/>
</dbReference>
<accession>A0A2Y9BBT5</accession>
<dbReference type="OrthoDB" id="371153at2"/>
<protein>
    <submittedName>
        <fullName evidence="3">DNA-binding XRE family transcriptional regulator</fullName>
    </submittedName>
</protein>
<gene>
    <name evidence="3" type="ORF">A8806_101150</name>
</gene>
<dbReference type="PROSITE" id="PS50943">
    <property type="entry name" value="HTH_CROC1"/>
    <property type="match status" value="1"/>
</dbReference>
<keyword evidence="1 3" id="KW-0238">DNA-binding</keyword>